<dbReference type="HOGENOM" id="CLU_058877_0_0_1"/>
<feature type="non-terminal residue" evidence="2">
    <location>
        <position position="1"/>
    </location>
</feature>
<protein>
    <submittedName>
        <fullName evidence="2">Methionine synthase, vitamin-B12 independent</fullName>
    </submittedName>
</protein>
<feature type="domain" description="Cobalamin-independent methionine synthase MetE C-terminal/archaeal" evidence="1">
    <location>
        <begin position="207"/>
        <end position="397"/>
    </location>
</feature>
<dbReference type="InterPro" id="IPR038071">
    <property type="entry name" value="UROD/MetE-like_sf"/>
</dbReference>
<dbReference type="EMBL" id="AZNF01000004">
    <property type="protein sequence ID" value="KID67735.1"/>
    <property type="molecule type" value="Genomic_DNA"/>
</dbReference>
<dbReference type="Gene3D" id="3.20.20.210">
    <property type="match status" value="1"/>
</dbReference>
<organism evidence="2 3">
    <name type="scientific">Metarhizium anisopliae (strain ARSEF 549)</name>
    <dbReference type="NCBI Taxonomy" id="3151832"/>
    <lineage>
        <taxon>Eukaryota</taxon>
        <taxon>Fungi</taxon>
        <taxon>Dikarya</taxon>
        <taxon>Ascomycota</taxon>
        <taxon>Pezizomycotina</taxon>
        <taxon>Sordariomycetes</taxon>
        <taxon>Hypocreomycetidae</taxon>
        <taxon>Hypocreales</taxon>
        <taxon>Clavicipitaceae</taxon>
        <taxon>Metarhizium</taxon>
    </lineage>
</organism>
<gene>
    <name evidence="2" type="ORF">MAN_04493</name>
</gene>
<dbReference type="AlphaFoldDB" id="A0A0B4F0K5"/>
<evidence type="ECO:0000259" key="1">
    <source>
        <dbReference type="Pfam" id="PF01717"/>
    </source>
</evidence>
<proteinExistence type="predicted"/>
<sequence>MRYYKYRQMAGDAAHADSTLPPNTLALCTRIMTGHKLPFHADHIGSLIRPSALSSLQEQADAGTVTAAQLREAQRDAIADIVDKQRAHGVRALSSGEFDRKYYFSGFFEKLGGFRQVSPVPWELARPSAPPIAALKKAGRQYMMAAVCEDRIAYDASPYLDDWKLLRGSVPEELRAACKFTMPPPCYFHLRLAPGKSYKASVYPDDEAFFADLASAYRREIRTLYDAGLRNLQIDDPTLAYFCSDDMVASLRAEGDDPDRLLDLYLRAHNDCIAGRPADMHVGLHVCRGNFSKSVHFSEGSYEKIAQKFFTTLDYDTFFLEYDDPRSGGFEPLRFLPRGKNVVLGVVTTKDARLEDAETVKSRVREAAGIIARGQGRSVAEAMADIGISPQCGFASVSVGADGMTEQKMFDKLRLVGDIAGELWPEASPGVSGST</sequence>
<reference evidence="2 3" key="1">
    <citation type="journal article" date="2014" name="Proc. Natl. Acad. Sci. U.S.A.">
        <title>Trajectory and genomic determinants of fungal-pathogen speciation and host adaptation.</title>
        <authorList>
            <person name="Hu X."/>
            <person name="Xiao G."/>
            <person name="Zheng P."/>
            <person name="Shang Y."/>
            <person name="Su Y."/>
            <person name="Zhang X."/>
            <person name="Liu X."/>
            <person name="Zhan S."/>
            <person name="St Leger R.J."/>
            <person name="Wang C."/>
        </authorList>
    </citation>
    <scope>NUCLEOTIDE SEQUENCE [LARGE SCALE GENOMIC DNA]</scope>
    <source>
        <strain evidence="2 3">ARSEF 549</strain>
    </source>
</reference>
<dbReference type="Proteomes" id="UP000031186">
    <property type="component" value="Unassembled WGS sequence"/>
</dbReference>
<dbReference type="InterPro" id="IPR002629">
    <property type="entry name" value="Met_Synth_C/arc"/>
</dbReference>
<evidence type="ECO:0000313" key="2">
    <source>
        <dbReference type="EMBL" id="KID67735.1"/>
    </source>
</evidence>
<dbReference type="CDD" id="cd03311">
    <property type="entry name" value="CIMS_C_terminal_like"/>
    <property type="match status" value="1"/>
</dbReference>
<accession>A0A0B4F0K5</accession>
<dbReference type="OrthoDB" id="7772923at2759"/>
<dbReference type="GO" id="GO:0008270">
    <property type="term" value="F:zinc ion binding"/>
    <property type="evidence" value="ECO:0007669"/>
    <property type="project" value="InterPro"/>
</dbReference>
<dbReference type="SUPFAM" id="SSF51726">
    <property type="entry name" value="UROD/MetE-like"/>
    <property type="match status" value="1"/>
</dbReference>
<dbReference type="GO" id="GO:0003871">
    <property type="term" value="F:5-methyltetrahydropteroyltriglutamate-homocysteine S-methyltransferase activity"/>
    <property type="evidence" value="ECO:0007669"/>
    <property type="project" value="InterPro"/>
</dbReference>
<dbReference type="GO" id="GO:0009086">
    <property type="term" value="P:methionine biosynthetic process"/>
    <property type="evidence" value="ECO:0007669"/>
    <property type="project" value="InterPro"/>
</dbReference>
<keyword evidence="3" id="KW-1185">Reference proteome</keyword>
<comment type="caution">
    <text evidence="2">The sequence shown here is derived from an EMBL/GenBank/DDBJ whole genome shotgun (WGS) entry which is preliminary data.</text>
</comment>
<name>A0A0B4F0K5_METAF</name>
<evidence type="ECO:0000313" key="3">
    <source>
        <dbReference type="Proteomes" id="UP000031186"/>
    </source>
</evidence>
<dbReference type="VEuPathDB" id="FungiDB:MAN_04493"/>
<dbReference type="NCBIfam" id="NF005085">
    <property type="entry name" value="PRK06520.1"/>
    <property type="match status" value="1"/>
</dbReference>
<dbReference type="PANTHER" id="PTHR43844:SF2">
    <property type="entry name" value="SYNTHASE, VITAMIN-B12 INDEPENDENT, PUTATIVE (AFU_ORTHOLOGUE AFUA_3G12060)-RELATED"/>
    <property type="match status" value="1"/>
</dbReference>
<dbReference type="PANTHER" id="PTHR43844">
    <property type="entry name" value="METHIONINE SYNTHASE"/>
    <property type="match status" value="1"/>
</dbReference>
<dbReference type="Pfam" id="PF01717">
    <property type="entry name" value="Meth_synt_2"/>
    <property type="match status" value="1"/>
</dbReference>